<reference evidence="1" key="2">
    <citation type="journal article" date="2015" name="Data Brief">
        <title>Shoot transcriptome of the giant reed, Arundo donax.</title>
        <authorList>
            <person name="Barrero R.A."/>
            <person name="Guerrero F.D."/>
            <person name="Moolhuijzen P."/>
            <person name="Goolsby J.A."/>
            <person name="Tidwell J."/>
            <person name="Bellgard S.E."/>
            <person name="Bellgard M.I."/>
        </authorList>
    </citation>
    <scope>NUCLEOTIDE SEQUENCE</scope>
    <source>
        <tissue evidence="1">Shoot tissue taken approximately 20 cm above the soil surface</tissue>
    </source>
</reference>
<organism evidence="1">
    <name type="scientific">Arundo donax</name>
    <name type="common">Giant reed</name>
    <name type="synonym">Donax arundinaceus</name>
    <dbReference type="NCBI Taxonomy" id="35708"/>
    <lineage>
        <taxon>Eukaryota</taxon>
        <taxon>Viridiplantae</taxon>
        <taxon>Streptophyta</taxon>
        <taxon>Embryophyta</taxon>
        <taxon>Tracheophyta</taxon>
        <taxon>Spermatophyta</taxon>
        <taxon>Magnoliopsida</taxon>
        <taxon>Liliopsida</taxon>
        <taxon>Poales</taxon>
        <taxon>Poaceae</taxon>
        <taxon>PACMAD clade</taxon>
        <taxon>Arundinoideae</taxon>
        <taxon>Arundineae</taxon>
        <taxon>Arundo</taxon>
    </lineage>
</organism>
<evidence type="ECO:0000313" key="1">
    <source>
        <dbReference type="EMBL" id="JAE06192.1"/>
    </source>
</evidence>
<dbReference type="AlphaFoldDB" id="A0A0A9F1J4"/>
<reference evidence="1" key="1">
    <citation type="submission" date="2014-09" db="EMBL/GenBank/DDBJ databases">
        <authorList>
            <person name="Magalhaes I.L.F."/>
            <person name="Oliveira U."/>
            <person name="Santos F.R."/>
            <person name="Vidigal T.H.D.A."/>
            <person name="Brescovit A.D."/>
            <person name="Santos A.J."/>
        </authorList>
    </citation>
    <scope>NUCLEOTIDE SEQUENCE</scope>
    <source>
        <tissue evidence="1">Shoot tissue taken approximately 20 cm above the soil surface</tissue>
    </source>
</reference>
<dbReference type="EMBL" id="GBRH01191704">
    <property type="protein sequence ID" value="JAE06192.1"/>
    <property type="molecule type" value="Transcribed_RNA"/>
</dbReference>
<name>A0A0A9F1J4_ARUDO</name>
<protein>
    <submittedName>
        <fullName evidence="1">Uncharacterized protein</fullName>
    </submittedName>
</protein>
<accession>A0A0A9F1J4</accession>
<sequence>MTLCSLPSSGIQLKIVLELQPHSLLCLGWLMVI</sequence>
<proteinExistence type="predicted"/>